<proteinExistence type="predicted"/>
<dbReference type="EMBL" id="CP133623">
    <property type="protein sequence ID" value="WMV59222.1"/>
    <property type="molecule type" value="Genomic_DNA"/>
</dbReference>
<reference evidence="1" key="1">
    <citation type="submission" date="2023-08" db="EMBL/GenBank/DDBJ databases">
        <title>A de novo genome assembly of Solanum verrucosum Schlechtendal, a Mexican diploid species geographically isolated from the other diploid A-genome species in potato relatives.</title>
        <authorList>
            <person name="Hosaka K."/>
        </authorList>
    </citation>
    <scope>NUCLEOTIDE SEQUENCE</scope>
    <source>
        <tissue evidence="1">Young leaves</tissue>
    </source>
</reference>
<evidence type="ECO:0000313" key="1">
    <source>
        <dbReference type="EMBL" id="WMV59222.1"/>
    </source>
</evidence>
<evidence type="ECO:0000313" key="2">
    <source>
        <dbReference type="Proteomes" id="UP001234989"/>
    </source>
</evidence>
<gene>
    <name evidence="1" type="ORF">MTR67_052607</name>
</gene>
<protein>
    <submittedName>
        <fullName evidence="1">Uncharacterized protein</fullName>
    </submittedName>
</protein>
<accession>A0AAF1A030</accession>
<dbReference type="Proteomes" id="UP001234989">
    <property type="component" value="Chromosome 12"/>
</dbReference>
<sequence>MTYLIVMTMDMAFPRMPPAQHYKTIFLCPVKNPEPHDDTQFFSCYIVSMLRLMYGDAFEGYAMSVSTSHLLFSSLRSQKKFYEN</sequence>
<name>A0AAF1A030_SOLVR</name>
<keyword evidence="2" id="KW-1185">Reference proteome</keyword>
<organism evidence="1 2">
    <name type="scientific">Solanum verrucosum</name>
    <dbReference type="NCBI Taxonomy" id="315347"/>
    <lineage>
        <taxon>Eukaryota</taxon>
        <taxon>Viridiplantae</taxon>
        <taxon>Streptophyta</taxon>
        <taxon>Embryophyta</taxon>
        <taxon>Tracheophyta</taxon>
        <taxon>Spermatophyta</taxon>
        <taxon>Magnoliopsida</taxon>
        <taxon>eudicotyledons</taxon>
        <taxon>Gunneridae</taxon>
        <taxon>Pentapetalae</taxon>
        <taxon>asterids</taxon>
        <taxon>lamiids</taxon>
        <taxon>Solanales</taxon>
        <taxon>Solanaceae</taxon>
        <taxon>Solanoideae</taxon>
        <taxon>Solaneae</taxon>
        <taxon>Solanum</taxon>
    </lineage>
</organism>
<dbReference type="AlphaFoldDB" id="A0AAF1A030"/>